<comment type="caution">
    <text evidence="16">The sequence shown here is derived from an EMBL/GenBank/DDBJ whole genome shotgun (WGS) entry which is preliminary data.</text>
</comment>
<dbReference type="GO" id="GO:0046872">
    <property type="term" value="F:metal ion binding"/>
    <property type="evidence" value="ECO:0007669"/>
    <property type="project" value="UniProtKB-KW"/>
</dbReference>
<dbReference type="GO" id="GO:0006556">
    <property type="term" value="P:S-adenosylmethionine biosynthetic process"/>
    <property type="evidence" value="ECO:0007669"/>
    <property type="project" value="InterPro"/>
</dbReference>
<comment type="cofactor">
    <cofactor evidence="11">
        <name>K(+)</name>
        <dbReference type="ChEBI" id="CHEBI:29103"/>
    </cofactor>
    <text evidence="11">Binds 1 potassium ion per subunit. The potassium ion interacts primarily with the substrate.</text>
</comment>
<dbReference type="InterPro" id="IPR022631">
    <property type="entry name" value="ADOMET_SYNTHASE_CS"/>
</dbReference>
<dbReference type="PANTHER" id="PTHR11964">
    <property type="entry name" value="S-ADENOSYLMETHIONINE SYNTHETASE"/>
    <property type="match status" value="1"/>
</dbReference>
<dbReference type="InterPro" id="IPR022630">
    <property type="entry name" value="S-AdoMet_synt_C"/>
</dbReference>
<evidence type="ECO:0000259" key="15">
    <source>
        <dbReference type="Pfam" id="PF02773"/>
    </source>
</evidence>
<evidence type="ECO:0000259" key="13">
    <source>
        <dbReference type="Pfam" id="PF00438"/>
    </source>
</evidence>
<comment type="catalytic activity">
    <reaction evidence="10 11">
        <text>L-methionine + ATP + H2O = S-adenosyl-L-methionine + phosphate + diphosphate</text>
        <dbReference type="Rhea" id="RHEA:21080"/>
        <dbReference type="ChEBI" id="CHEBI:15377"/>
        <dbReference type="ChEBI" id="CHEBI:30616"/>
        <dbReference type="ChEBI" id="CHEBI:33019"/>
        <dbReference type="ChEBI" id="CHEBI:43474"/>
        <dbReference type="ChEBI" id="CHEBI:57844"/>
        <dbReference type="ChEBI" id="CHEBI:59789"/>
        <dbReference type="EC" id="2.5.1.6"/>
    </reaction>
</comment>
<proteinExistence type="inferred from homology"/>
<comment type="function">
    <text evidence="11">Catalyzes the formation of S-adenosylmethionine from methionine and ATP.</text>
</comment>
<dbReference type="Gene3D" id="3.30.300.10">
    <property type="match status" value="3"/>
</dbReference>
<evidence type="ECO:0000256" key="3">
    <source>
        <dbReference type="ARBA" id="ARBA00022563"/>
    </source>
</evidence>
<dbReference type="PROSITE" id="PS00377">
    <property type="entry name" value="ADOMET_SYNTHASE_2"/>
    <property type="match status" value="1"/>
</dbReference>
<evidence type="ECO:0000256" key="5">
    <source>
        <dbReference type="ARBA" id="ARBA00022723"/>
    </source>
</evidence>
<evidence type="ECO:0000256" key="8">
    <source>
        <dbReference type="ARBA" id="ARBA00022842"/>
    </source>
</evidence>
<evidence type="ECO:0000256" key="6">
    <source>
        <dbReference type="ARBA" id="ARBA00022741"/>
    </source>
</evidence>
<feature type="domain" description="S-adenosylmethionine synthetase central" evidence="14">
    <location>
        <begin position="137"/>
        <end position="257"/>
    </location>
</feature>
<feature type="domain" description="S-adenosylmethionine synthetase C-terminal" evidence="15">
    <location>
        <begin position="259"/>
        <end position="396"/>
    </location>
</feature>
<dbReference type="Pfam" id="PF00438">
    <property type="entry name" value="S-AdoMet_synt_N"/>
    <property type="match status" value="1"/>
</dbReference>
<dbReference type="FunFam" id="3.30.300.10:FF:000001">
    <property type="entry name" value="S-adenosylmethionine synthase"/>
    <property type="match status" value="1"/>
</dbReference>
<comment type="pathway">
    <text evidence="1 11">Amino-acid biosynthesis; S-adenosyl-L-methionine biosynthesis; S-adenosyl-L-methionine from L-methionine: step 1/1.</text>
</comment>
<dbReference type="GO" id="GO:0005524">
    <property type="term" value="F:ATP binding"/>
    <property type="evidence" value="ECO:0007669"/>
    <property type="project" value="UniProtKB-KW"/>
</dbReference>
<dbReference type="InterPro" id="IPR022636">
    <property type="entry name" value="S-AdoMet_synthetase_sfam"/>
</dbReference>
<evidence type="ECO:0000313" key="17">
    <source>
        <dbReference type="Proteomes" id="UP001353858"/>
    </source>
</evidence>
<dbReference type="FunFam" id="3.30.300.10:FF:000003">
    <property type="entry name" value="S-adenosylmethionine synthase"/>
    <property type="match status" value="1"/>
</dbReference>
<keyword evidence="8 11" id="KW-0460">Magnesium</keyword>
<gene>
    <name evidence="16" type="ORF">RN001_006624</name>
</gene>
<keyword evidence="6 11" id="KW-0547">Nucleotide-binding</keyword>
<comment type="cofactor">
    <cofactor evidence="11">
        <name>Mg(2+)</name>
        <dbReference type="ChEBI" id="CHEBI:18420"/>
    </cofactor>
    <text evidence="11">Binds 2 magnesium ions per subunit. The magnesium ions interact primarily with the substrate.</text>
</comment>
<evidence type="ECO:0000259" key="14">
    <source>
        <dbReference type="Pfam" id="PF02772"/>
    </source>
</evidence>
<evidence type="ECO:0000256" key="9">
    <source>
        <dbReference type="ARBA" id="ARBA00022958"/>
    </source>
</evidence>
<keyword evidence="7 11" id="KW-0067">ATP-binding</keyword>
<dbReference type="Pfam" id="PF02773">
    <property type="entry name" value="S-AdoMet_synt_C"/>
    <property type="match status" value="1"/>
</dbReference>
<dbReference type="EMBL" id="JARPUR010000002">
    <property type="protein sequence ID" value="KAK4883305.1"/>
    <property type="molecule type" value="Genomic_DNA"/>
</dbReference>
<organism evidence="16 17">
    <name type="scientific">Aquatica leii</name>
    <dbReference type="NCBI Taxonomy" id="1421715"/>
    <lineage>
        <taxon>Eukaryota</taxon>
        <taxon>Metazoa</taxon>
        <taxon>Ecdysozoa</taxon>
        <taxon>Arthropoda</taxon>
        <taxon>Hexapoda</taxon>
        <taxon>Insecta</taxon>
        <taxon>Pterygota</taxon>
        <taxon>Neoptera</taxon>
        <taxon>Endopterygota</taxon>
        <taxon>Coleoptera</taxon>
        <taxon>Polyphaga</taxon>
        <taxon>Elateriformia</taxon>
        <taxon>Elateroidea</taxon>
        <taxon>Lampyridae</taxon>
        <taxon>Luciolinae</taxon>
        <taxon>Aquatica</taxon>
    </lineage>
</organism>
<evidence type="ECO:0000256" key="4">
    <source>
        <dbReference type="ARBA" id="ARBA00022679"/>
    </source>
</evidence>
<evidence type="ECO:0000313" key="16">
    <source>
        <dbReference type="EMBL" id="KAK4883305.1"/>
    </source>
</evidence>
<dbReference type="EC" id="2.5.1.6" evidence="11"/>
<keyword evidence="17" id="KW-1185">Reference proteome</keyword>
<dbReference type="SUPFAM" id="SSF55973">
    <property type="entry name" value="S-adenosylmethionine synthetase"/>
    <property type="match status" value="3"/>
</dbReference>
<sequence length="403" mass="44577">MPLNNLTNGYSNGHIQYEMENGCNFLFTSESVGEGHPDKMCDQISDAILDAHLQQDPNAKVACETVTKTGMILLCGEITSKAVVDYQKVVRETVEHIGYDDSSKGFDYKTCNVLLALDQQSSNIAAGVHENRPEEELGAGDQGLMFGYATDETEECMPLTVVLAHKLNYRIAELRRSGEFWWARPDSKTQVTCEYNFDHGACIPVRVHTVVVSLQHSDKITLDELRSEVHNKVIKAVIPQRYLDDQTVVHINPCGLFIIGGPQSDAGLTGRKIIVDTYGGWGAHGGGAFSGKDFTKVDRSAAYAARWVAKSLVKAGLCRRCLVQVAYAIGVAEPLSITVFDYGTSKLSQKELLAVVNNNFDLRPGKIVKDLNLRQPIYQKTSVYGHFGRDGFSWEQPKVLRLD</sequence>
<evidence type="ECO:0000256" key="10">
    <source>
        <dbReference type="ARBA" id="ARBA00048344"/>
    </source>
</evidence>
<dbReference type="HAMAP" id="MF_00086">
    <property type="entry name" value="S_AdoMet_synth1"/>
    <property type="match status" value="1"/>
</dbReference>
<accession>A0AAN7SSA3</accession>
<dbReference type="Pfam" id="PF02772">
    <property type="entry name" value="S-AdoMet_synt_M"/>
    <property type="match status" value="1"/>
</dbReference>
<dbReference type="InterPro" id="IPR002133">
    <property type="entry name" value="S-AdoMet_synthetase"/>
</dbReference>
<dbReference type="FunFam" id="3.30.300.10:FF:000004">
    <property type="entry name" value="S-adenosylmethionine synthase"/>
    <property type="match status" value="1"/>
</dbReference>
<dbReference type="GO" id="GO:0006730">
    <property type="term" value="P:one-carbon metabolic process"/>
    <property type="evidence" value="ECO:0007669"/>
    <property type="project" value="UniProtKB-KW"/>
</dbReference>
<keyword evidence="5 11" id="KW-0479">Metal-binding</keyword>
<feature type="domain" description="S-adenosylmethionine synthetase N-terminal" evidence="13">
    <location>
        <begin position="24"/>
        <end position="121"/>
    </location>
</feature>
<dbReference type="CDD" id="cd18079">
    <property type="entry name" value="S-AdoMet_synt"/>
    <property type="match status" value="1"/>
</dbReference>
<keyword evidence="4 11" id="KW-0808">Transferase</keyword>
<dbReference type="Proteomes" id="UP001353858">
    <property type="component" value="Unassembled WGS sequence"/>
</dbReference>
<keyword evidence="9 11" id="KW-0630">Potassium</keyword>
<evidence type="ECO:0000256" key="1">
    <source>
        <dbReference type="ARBA" id="ARBA00005224"/>
    </source>
</evidence>
<evidence type="ECO:0000256" key="7">
    <source>
        <dbReference type="ARBA" id="ARBA00022840"/>
    </source>
</evidence>
<dbReference type="PIRSF" id="PIRSF000497">
    <property type="entry name" value="MAT"/>
    <property type="match status" value="1"/>
</dbReference>
<dbReference type="AlphaFoldDB" id="A0AAN7SSA3"/>
<dbReference type="PROSITE" id="PS00376">
    <property type="entry name" value="ADOMET_SYNTHASE_1"/>
    <property type="match status" value="1"/>
</dbReference>
<keyword evidence="3 11" id="KW-0554">One-carbon metabolism</keyword>
<protein>
    <recommendedName>
        <fullName evidence="11">S-adenosylmethionine synthase</fullName>
        <ecNumber evidence="11">2.5.1.6</ecNumber>
    </recommendedName>
</protein>
<comment type="similarity">
    <text evidence="2 12">Belongs to the AdoMet synthase family.</text>
</comment>
<evidence type="ECO:0000256" key="12">
    <source>
        <dbReference type="RuleBase" id="RU004462"/>
    </source>
</evidence>
<evidence type="ECO:0000256" key="11">
    <source>
        <dbReference type="RuleBase" id="RU000541"/>
    </source>
</evidence>
<dbReference type="NCBIfam" id="TIGR01034">
    <property type="entry name" value="metK"/>
    <property type="match status" value="1"/>
</dbReference>
<name>A0AAN7SSA3_9COLE</name>
<evidence type="ECO:0000256" key="2">
    <source>
        <dbReference type="ARBA" id="ARBA00009685"/>
    </source>
</evidence>
<dbReference type="InterPro" id="IPR022629">
    <property type="entry name" value="S-AdoMet_synt_central"/>
</dbReference>
<dbReference type="GO" id="GO:0004478">
    <property type="term" value="F:methionine adenosyltransferase activity"/>
    <property type="evidence" value="ECO:0007669"/>
    <property type="project" value="UniProtKB-EC"/>
</dbReference>
<reference evidence="17" key="1">
    <citation type="submission" date="2023-01" db="EMBL/GenBank/DDBJ databases">
        <title>Key to firefly adult light organ development and bioluminescence: homeobox transcription factors regulate luciferase expression and transportation to peroxisome.</title>
        <authorList>
            <person name="Fu X."/>
        </authorList>
    </citation>
    <scope>NUCLEOTIDE SEQUENCE [LARGE SCALE GENOMIC DNA]</scope>
</reference>
<dbReference type="InterPro" id="IPR022628">
    <property type="entry name" value="S-AdoMet_synt_N"/>
</dbReference>